<comment type="caution">
    <text evidence="2">The sequence shown here is derived from an EMBL/GenBank/DDBJ whole genome shotgun (WGS) entry which is preliminary data.</text>
</comment>
<name>A0A0V8M445_9CHLR</name>
<accession>A0A0V8M445</accession>
<dbReference type="OrthoDB" id="159408at2"/>
<dbReference type="PATRIC" id="fig|61435.5.peg.158"/>
<dbReference type="Pfam" id="PF12654">
    <property type="entry name" value="DUF3786"/>
    <property type="match status" value="1"/>
</dbReference>
<dbReference type="AlphaFoldDB" id="A0A0V8M445"/>
<dbReference type="Proteomes" id="UP000053577">
    <property type="component" value="Unassembled WGS sequence"/>
</dbReference>
<proteinExistence type="predicted"/>
<dbReference type="RefSeq" id="WP_058292074.1">
    <property type="nucleotide sequence ID" value="NZ_JGYD01000010.1"/>
</dbReference>
<sequence>MINSGEGFRLPDQRNFELATQRTLELNRSRFLATQDFNKICQNSGAVFQPPFIQLEYFGFKVKVNTRNAAVTSPDTDLSLREEALILHYLLKADGTPVLHEQISFKELPEGANYQPVFYNRVLKGLIALYTADRARLTLSALSLGGEKTDQADMSFLFQALPRLPLWLVFWQGDDEFPPEGNIIFDRSISHYLDTEAITEICQNLGHRLNQKTP</sequence>
<reference evidence="2 3" key="1">
    <citation type="journal article" date="2015" name="Sci. Rep.">
        <title>A comparative genomics and reductive dehalogenase gene transcription study of two chloroethene-respiring bacteria, Dehalococcoides mccartyi strains MB and 11a.</title>
        <authorList>
            <person name="Low A."/>
            <person name="Shen Z."/>
            <person name="Cheng D."/>
            <person name="Rogers M.J."/>
            <person name="Lee P.K."/>
            <person name="He J."/>
        </authorList>
    </citation>
    <scope>NUCLEOTIDE SEQUENCE [LARGE SCALE GENOMIC DNA]</scope>
    <source>
        <strain evidence="2 3">MB</strain>
    </source>
</reference>
<evidence type="ECO:0000313" key="3">
    <source>
        <dbReference type="Proteomes" id="UP000053577"/>
    </source>
</evidence>
<feature type="domain" description="DUF3786" evidence="1">
    <location>
        <begin position="36"/>
        <end position="203"/>
    </location>
</feature>
<gene>
    <name evidence="2" type="ORF">DA01_00765</name>
</gene>
<evidence type="ECO:0000313" key="2">
    <source>
        <dbReference type="EMBL" id="KSV18539.1"/>
    </source>
</evidence>
<organism evidence="2 3">
    <name type="scientific">Dehalococcoides mccartyi</name>
    <dbReference type="NCBI Taxonomy" id="61435"/>
    <lineage>
        <taxon>Bacteria</taxon>
        <taxon>Bacillati</taxon>
        <taxon>Chloroflexota</taxon>
        <taxon>Dehalococcoidia</taxon>
        <taxon>Dehalococcoidales</taxon>
        <taxon>Dehalococcoidaceae</taxon>
        <taxon>Dehalococcoides</taxon>
    </lineage>
</organism>
<evidence type="ECO:0000259" key="1">
    <source>
        <dbReference type="Pfam" id="PF12654"/>
    </source>
</evidence>
<protein>
    <recommendedName>
        <fullName evidence="1">DUF3786 domain-containing protein</fullName>
    </recommendedName>
</protein>
<dbReference type="EMBL" id="JGYD01000010">
    <property type="protein sequence ID" value="KSV18539.1"/>
    <property type="molecule type" value="Genomic_DNA"/>
</dbReference>
<dbReference type="InterPro" id="IPR024264">
    <property type="entry name" value="DUF3786"/>
</dbReference>